<evidence type="ECO:0000313" key="3">
    <source>
        <dbReference type="Proteomes" id="UP000632222"/>
    </source>
</evidence>
<sequence>MPTSRSLRSLTLSLLLLTGVASAQKWTGTITVRPSANLTPNSTLPNSIKLTGLRDIADNYEKSHPGIKIKFVDIPNDNFNTLVRAKAASGELYDIFSTNWYELLGNLPEGIALDLRPYFAKKSPYAPNAKTWGDALNKTINGAMSGPDGSIYTLNGDWVATSFYYNPTLFKKARIQREPRTWQDLISAAKKLKAAGIPVGTGVPIYSWYQRLFLTNFYAKDYGELQSPDHIPGMSALDQAVAIKKGILSTKDARFMAWWPILKEFTDYWNKDFFTTLPFNSADTSIQDFIGGRAAMIYNGSWTGPQLNQAGMKWEAFNFPLVNKNVTRYSTNLNTAGQVGGPQGNYQWQVASPKANKSLSEKGKLDAVIDFLMYLGSPRVAETVINESPSNVPTIPGAKAAPGTDLLLEQSETKLTPVWLDSVSSSLDQDMQRTFGLYLTGSIDLQTATNQVQANLDKALRDFERENGVIDLKKYQ</sequence>
<evidence type="ECO:0000313" key="2">
    <source>
        <dbReference type="EMBL" id="GGJ56057.1"/>
    </source>
</evidence>
<dbReference type="InterPro" id="IPR050490">
    <property type="entry name" value="Bact_solute-bd_prot1"/>
</dbReference>
<dbReference type="Gene3D" id="3.40.190.10">
    <property type="entry name" value="Periplasmic binding protein-like II"/>
    <property type="match status" value="1"/>
</dbReference>
<evidence type="ECO:0000256" key="1">
    <source>
        <dbReference type="SAM" id="SignalP"/>
    </source>
</evidence>
<keyword evidence="3" id="KW-1185">Reference proteome</keyword>
<dbReference type="EMBL" id="BMOD01000034">
    <property type="protein sequence ID" value="GGJ56057.1"/>
    <property type="molecule type" value="Genomic_DNA"/>
</dbReference>
<dbReference type="PANTHER" id="PTHR43649:SF12">
    <property type="entry name" value="DIACETYLCHITOBIOSE BINDING PROTEIN DASA"/>
    <property type="match status" value="1"/>
</dbReference>
<name>A0ABQ2DFD5_9DEIO</name>
<dbReference type="SUPFAM" id="SSF53850">
    <property type="entry name" value="Periplasmic binding protein-like II"/>
    <property type="match status" value="1"/>
</dbReference>
<dbReference type="InterPro" id="IPR006059">
    <property type="entry name" value="SBP"/>
</dbReference>
<gene>
    <name evidence="2" type="ORF">GCM10008938_47760</name>
</gene>
<dbReference type="RefSeq" id="WP_189008136.1">
    <property type="nucleotide sequence ID" value="NZ_BMOD01000034.1"/>
</dbReference>
<proteinExistence type="predicted"/>
<feature type="chain" id="PRO_5045122065" description="ABC transporter substrate-binding protein" evidence="1">
    <location>
        <begin position="24"/>
        <end position="476"/>
    </location>
</feature>
<dbReference type="Proteomes" id="UP000632222">
    <property type="component" value="Unassembled WGS sequence"/>
</dbReference>
<accession>A0ABQ2DFD5</accession>
<feature type="signal peptide" evidence="1">
    <location>
        <begin position="1"/>
        <end position="23"/>
    </location>
</feature>
<dbReference type="PANTHER" id="PTHR43649">
    <property type="entry name" value="ARABINOSE-BINDING PROTEIN-RELATED"/>
    <property type="match status" value="1"/>
</dbReference>
<keyword evidence="1" id="KW-0732">Signal</keyword>
<protein>
    <recommendedName>
        <fullName evidence="4">ABC transporter substrate-binding protein</fullName>
    </recommendedName>
</protein>
<organism evidence="2 3">
    <name type="scientific">Deinococcus roseus</name>
    <dbReference type="NCBI Taxonomy" id="392414"/>
    <lineage>
        <taxon>Bacteria</taxon>
        <taxon>Thermotogati</taxon>
        <taxon>Deinococcota</taxon>
        <taxon>Deinococci</taxon>
        <taxon>Deinococcales</taxon>
        <taxon>Deinococcaceae</taxon>
        <taxon>Deinococcus</taxon>
    </lineage>
</organism>
<dbReference type="Pfam" id="PF01547">
    <property type="entry name" value="SBP_bac_1"/>
    <property type="match status" value="1"/>
</dbReference>
<reference evidence="3" key="1">
    <citation type="journal article" date="2019" name="Int. J. Syst. Evol. Microbiol.">
        <title>The Global Catalogue of Microorganisms (GCM) 10K type strain sequencing project: providing services to taxonomists for standard genome sequencing and annotation.</title>
        <authorList>
            <consortium name="The Broad Institute Genomics Platform"/>
            <consortium name="The Broad Institute Genome Sequencing Center for Infectious Disease"/>
            <person name="Wu L."/>
            <person name="Ma J."/>
        </authorList>
    </citation>
    <scope>NUCLEOTIDE SEQUENCE [LARGE SCALE GENOMIC DNA]</scope>
    <source>
        <strain evidence="3">JCM 14370</strain>
    </source>
</reference>
<comment type="caution">
    <text evidence="2">The sequence shown here is derived from an EMBL/GenBank/DDBJ whole genome shotgun (WGS) entry which is preliminary data.</text>
</comment>
<evidence type="ECO:0008006" key="4">
    <source>
        <dbReference type="Google" id="ProtNLM"/>
    </source>
</evidence>